<protein>
    <submittedName>
        <fullName evidence="1">Uncharacterized protein</fullName>
    </submittedName>
</protein>
<name>A0A0E9SQG5_ANGAN</name>
<organism evidence="1">
    <name type="scientific">Anguilla anguilla</name>
    <name type="common">European freshwater eel</name>
    <name type="synonym">Muraena anguilla</name>
    <dbReference type="NCBI Taxonomy" id="7936"/>
    <lineage>
        <taxon>Eukaryota</taxon>
        <taxon>Metazoa</taxon>
        <taxon>Chordata</taxon>
        <taxon>Craniata</taxon>
        <taxon>Vertebrata</taxon>
        <taxon>Euteleostomi</taxon>
        <taxon>Actinopterygii</taxon>
        <taxon>Neopterygii</taxon>
        <taxon>Teleostei</taxon>
        <taxon>Anguilliformes</taxon>
        <taxon>Anguillidae</taxon>
        <taxon>Anguilla</taxon>
    </lineage>
</organism>
<dbReference type="AlphaFoldDB" id="A0A0E9SQG5"/>
<proteinExistence type="predicted"/>
<reference evidence="1" key="1">
    <citation type="submission" date="2014-11" db="EMBL/GenBank/DDBJ databases">
        <authorList>
            <person name="Amaro Gonzalez C."/>
        </authorList>
    </citation>
    <scope>NUCLEOTIDE SEQUENCE</scope>
</reference>
<sequence>MFAPSHNNYSLLLHFEKMKYFKIAYSQTTSITARTEVCVTLDVNV</sequence>
<reference evidence="1" key="2">
    <citation type="journal article" date="2015" name="Fish Shellfish Immunol.">
        <title>Early steps in the European eel (Anguilla anguilla)-Vibrio vulnificus interaction in the gills: Role of the RtxA13 toxin.</title>
        <authorList>
            <person name="Callol A."/>
            <person name="Pajuelo D."/>
            <person name="Ebbesson L."/>
            <person name="Teles M."/>
            <person name="MacKenzie S."/>
            <person name="Amaro C."/>
        </authorList>
    </citation>
    <scope>NUCLEOTIDE SEQUENCE</scope>
</reference>
<evidence type="ECO:0000313" key="1">
    <source>
        <dbReference type="EMBL" id="JAH43487.1"/>
    </source>
</evidence>
<dbReference type="EMBL" id="GBXM01077950">
    <property type="protein sequence ID" value="JAH30627.1"/>
    <property type="molecule type" value="Transcribed_RNA"/>
</dbReference>
<dbReference type="EMBL" id="GBXM01065090">
    <property type="protein sequence ID" value="JAH43487.1"/>
    <property type="molecule type" value="Transcribed_RNA"/>
</dbReference>
<accession>A0A0E9SQG5</accession>